<reference evidence="1" key="1">
    <citation type="journal article" date="2020" name="mSystems">
        <title>Genome- and Community-Level Interaction Insights into Carbon Utilization and Element Cycling Functions of Hydrothermarchaeota in Hydrothermal Sediment.</title>
        <authorList>
            <person name="Zhou Z."/>
            <person name="Liu Y."/>
            <person name="Xu W."/>
            <person name="Pan J."/>
            <person name="Luo Z.H."/>
            <person name="Li M."/>
        </authorList>
    </citation>
    <scope>NUCLEOTIDE SEQUENCE [LARGE SCALE GENOMIC DNA]</scope>
    <source>
        <strain evidence="1">SpSt-222</strain>
    </source>
</reference>
<proteinExistence type="predicted"/>
<sequence length="157" mass="17894">MTTRDTRAALEPVVQVLRSAGFWAYPLYGEDGRWLVACDTESGRVDVRIGSDGYLIEVWDVSPGLFFDEEDERRRIIRERLARMTLTRLVEMIRSAPLAPGEELLSDAWWDEQEHGVGVRLSTEIPFSAGSMLPDVVSSLLEQLDELLTRIEERLLD</sequence>
<accession>A0A7C1FSS1</accession>
<comment type="caution">
    <text evidence="1">The sequence shown here is derived from an EMBL/GenBank/DDBJ whole genome shotgun (WGS) entry which is preliminary data.</text>
</comment>
<protein>
    <submittedName>
        <fullName evidence="1">Uncharacterized protein</fullName>
    </submittedName>
</protein>
<name>A0A7C1FSS1_THERO</name>
<dbReference type="AlphaFoldDB" id="A0A7C1FSS1"/>
<evidence type="ECO:0000313" key="1">
    <source>
        <dbReference type="EMBL" id="HEF65857.1"/>
    </source>
</evidence>
<dbReference type="EMBL" id="DSJL01000011">
    <property type="protein sequence ID" value="HEF65857.1"/>
    <property type="molecule type" value="Genomic_DNA"/>
</dbReference>
<organism evidence="1">
    <name type="scientific">Thermomicrobium roseum</name>
    <dbReference type="NCBI Taxonomy" id="500"/>
    <lineage>
        <taxon>Bacteria</taxon>
        <taxon>Pseudomonadati</taxon>
        <taxon>Thermomicrobiota</taxon>
        <taxon>Thermomicrobia</taxon>
        <taxon>Thermomicrobiales</taxon>
        <taxon>Thermomicrobiaceae</taxon>
        <taxon>Thermomicrobium</taxon>
    </lineage>
</organism>
<gene>
    <name evidence="1" type="ORF">ENP47_09705</name>
</gene>